<evidence type="ECO:0000313" key="1">
    <source>
        <dbReference type="EMBL" id="EHP41097.1"/>
    </source>
</evidence>
<protein>
    <submittedName>
        <fullName evidence="1">Uncharacterized protein</fullName>
    </submittedName>
</protein>
<dbReference type="PATRIC" id="fig|1127483.3.peg.4375"/>
<dbReference type="Proteomes" id="UP000005808">
    <property type="component" value="Unassembled WGS sequence"/>
</dbReference>
<dbReference type="EMBL" id="AHJE01000053">
    <property type="protein sequence ID" value="EHP41097.1"/>
    <property type="molecule type" value="Genomic_DNA"/>
</dbReference>
<name>H1S8Q5_9BURK</name>
<organism evidence="1 2">
    <name type="scientific">Cupriavidus basilensis OR16</name>
    <dbReference type="NCBI Taxonomy" id="1127483"/>
    <lineage>
        <taxon>Bacteria</taxon>
        <taxon>Pseudomonadati</taxon>
        <taxon>Pseudomonadota</taxon>
        <taxon>Betaproteobacteria</taxon>
        <taxon>Burkholderiales</taxon>
        <taxon>Burkholderiaceae</taxon>
        <taxon>Cupriavidus</taxon>
    </lineage>
</organism>
<dbReference type="AlphaFoldDB" id="H1S8Q5"/>
<comment type="caution">
    <text evidence="1">The sequence shown here is derived from an EMBL/GenBank/DDBJ whole genome shotgun (WGS) entry which is preliminary data.</text>
</comment>
<reference evidence="1 2" key="1">
    <citation type="journal article" date="2012" name="J. Bacteriol.">
        <title>De Novo Genome Project of Cupriavidus basilensis OR16.</title>
        <authorList>
            <person name="Cserhati M."/>
            <person name="Kriszt B."/>
            <person name="Szoboszlay S."/>
            <person name="Toth A."/>
            <person name="Szabo I."/>
            <person name="Tancsics A."/>
            <person name="Nagy I."/>
            <person name="Horvath B."/>
            <person name="Nagy I."/>
            <person name="Kukolya J."/>
        </authorList>
    </citation>
    <scope>NUCLEOTIDE SEQUENCE [LARGE SCALE GENOMIC DNA]</scope>
    <source>
        <strain evidence="1 2">OR16</strain>
    </source>
</reference>
<dbReference type="RefSeq" id="WP_006159809.1">
    <property type="nucleotide sequence ID" value="NZ_AHJE01000053.1"/>
</dbReference>
<accession>H1S8Q5</accession>
<gene>
    <name evidence="1" type="ORF">OR16_21883</name>
</gene>
<sequence>MLARAFAIVADLTTMKVATGDVAVLHQQAKKLCAARGLAASTEVFASATAKMSADQFSRSSGIRKEAFASVAQADAWLGAL</sequence>
<proteinExistence type="predicted"/>
<evidence type="ECO:0000313" key="2">
    <source>
        <dbReference type="Proteomes" id="UP000005808"/>
    </source>
</evidence>